<dbReference type="Gene3D" id="1.10.287.130">
    <property type="match status" value="1"/>
</dbReference>
<keyword evidence="4" id="KW-1185">Reference proteome</keyword>
<evidence type="ECO:0000313" key="4">
    <source>
        <dbReference type="Proteomes" id="UP000682951"/>
    </source>
</evidence>
<dbReference type="InterPro" id="IPR003594">
    <property type="entry name" value="HATPase_dom"/>
</dbReference>
<gene>
    <name evidence="3" type="ORF">KDD93_07195</name>
</gene>
<dbReference type="SUPFAM" id="SSF55874">
    <property type="entry name" value="ATPase domain of HSP90 chaperone/DNA topoisomerase II/histidine kinase"/>
    <property type="match status" value="1"/>
</dbReference>
<dbReference type="InterPro" id="IPR036890">
    <property type="entry name" value="HATPase_C_sf"/>
</dbReference>
<feature type="transmembrane region" description="Helical" evidence="1">
    <location>
        <begin position="260"/>
        <end position="280"/>
    </location>
</feature>
<keyword evidence="3" id="KW-0808">Transferase</keyword>
<organism evidence="3 4">
    <name type="scientific">Campylobacter anatolicus</name>
    <dbReference type="NCBI Taxonomy" id="2829105"/>
    <lineage>
        <taxon>Bacteria</taxon>
        <taxon>Pseudomonadati</taxon>
        <taxon>Campylobacterota</taxon>
        <taxon>Epsilonproteobacteria</taxon>
        <taxon>Campylobacterales</taxon>
        <taxon>Campylobacteraceae</taxon>
        <taxon>Campylobacter</taxon>
    </lineage>
</organism>
<accession>A0ABS5HJB7</accession>
<dbReference type="GO" id="GO:0016301">
    <property type="term" value="F:kinase activity"/>
    <property type="evidence" value="ECO:0007669"/>
    <property type="project" value="UniProtKB-KW"/>
</dbReference>
<dbReference type="PROSITE" id="PS50109">
    <property type="entry name" value="HIS_KIN"/>
    <property type="match status" value="1"/>
</dbReference>
<feature type="domain" description="Histidine kinase" evidence="2">
    <location>
        <begin position="311"/>
        <end position="526"/>
    </location>
</feature>
<name>A0ABS5HJB7_9BACT</name>
<keyword evidence="3" id="KW-0418">Kinase</keyword>
<dbReference type="Pfam" id="PF02518">
    <property type="entry name" value="HATPase_c"/>
    <property type="match status" value="1"/>
</dbReference>
<keyword evidence="1" id="KW-0812">Transmembrane</keyword>
<reference evidence="3 4" key="1">
    <citation type="submission" date="2021-04" db="EMBL/GenBank/DDBJ databases">
        <title>Molecular and phenotypic characterization and identification of bacterial isolates recovered from the Anatolian ground squirrels (Spermophilus xanthoprymnus) and which have the potential to form a new species in the Campylobacter genus.</title>
        <authorList>
            <person name="Aydin F."/>
            <person name="Abay S."/>
            <person name="Kayman T."/>
            <person name="Karakaya E."/>
            <person name="Mustak H.K."/>
            <person name="Mustak I.B."/>
            <person name="Bilgin N."/>
            <person name="Duzler A."/>
            <person name="Sahin O."/>
            <person name="Guran O."/>
            <person name="Saticioglu I.B."/>
        </authorList>
    </citation>
    <scope>NUCLEOTIDE SEQUENCE [LARGE SCALE GENOMIC DNA]</scope>
    <source>
        <strain evidence="4">faydin-G24</strain>
    </source>
</reference>
<dbReference type="Gene3D" id="3.30.450.20">
    <property type="entry name" value="PAS domain"/>
    <property type="match status" value="2"/>
</dbReference>
<evidence type="ECO:0000256" key="1">
    <source>
        <dbReference type="SAM" id="Phobius"/>
    </source>
</evidence>
<dbReference type="Gene3D" id="3.30.565.10">
    <property type="entry name" value="Histidine kinase-like ATPase, C-terminal domain"/>
    <property type="match status" value="1"/>
</dbReference>
<sequence length="530" mass="60268">MVMLGINVYQSAKTQIVDLSNKDKATISKNIVQSFSIWVDERINSLQRASKFIENGEMVGDDNEIKKFIKIFSQNAKEFDAVQLMYDDGKIFINGEYITSVKDDVTKRHNLIWYAETKDSGKPTINFMPRHSLLDEPTLNLCVPTYKGRSGQIVAVLCGIVKAKSIFDNIKNFKLPPNAYSFLITHSGEMLTPMSNEKLKNDIERSFKEMFLTGDPQGDLVLGTNFISLEEIPSLNWFIGAGADNEMEINELLNVVSKNAFVLFLAFIILVAVSNFLHSFMYNTMNKRKKEYEIILSHKARVGEIGELISGINHQFIQPVNSLKLMISSLQMLQNENKLDNDTLKSMLNNGSRSVALLSKTIDIFRNFYKTSENISEFGIRQSIINVLTLVHSELSYANVSVILKDFEDKKVNQIENIIQQILLILIHNAKDALVDKFEDISQREIIIDAKFDTKKCYILVSDFGYGLSYELSMRIFAEPKTTKKHGNGIGLYFGKKFANDNINGDVRLINRANPTMFELSFDIDLKDKK</sequence>
<evidence type="ECO:0000313" key="3">
    <source>
        <dbReference type="EMBL" id="MBR8464346.1"/>
    </source>
</evidence>
<protein>
    <submittedName>
        <fullName evidence="3">Sensor histidine kinase</fullName>
    </submittedName>
</protein>
<comment type="caution">
    <text evidence="3">The sequence shown here is derived from an EMBL/GenBank/DDBJ whole genome shotgun (WGS) entry which is preliminary data.</text>
</comment>
<dbReference type="InterPro" id="IPR005467">
    <property type="entry name" value="His_kinase_dom"/>
</dbReference>
<keyword evidence="1" id="KW-1133">Transmembrane helix</keyword>
<keyword evidence="1" id="KW-0472">Membrane</keyword>
<evidence type="ECO:0000259" key="2">
    <source>
        <dbReference type="PROSITE" id="PS50109"/>
    </source>
</evidence>
<proteinExistence type="predicted"/>
<dbReference type="EMBL" id="JAGSSW010000007">
    <property type="protein sequence ID" value="MBR8464346.1"/>
    <property type="molecule type" value="Genomic_DNA"/>
</dbReference>
<dbReference type="Proteomes" id="UP000682951">
    <property type="component" value="Unassembled WGS sequence"/>
</dbReference>